<dbReference type="Pfam" id="PF06897">
    <property type="entry name" value="DUF1269"/>
    <property type="match status" value="1"/>
</dbReference>
<dbReference type="Proteomes" id="UP000051870">
    <property type="component" value="Unassembled WGS sequence"/>
</dbReference>
<evidence type="ECO:0000313" key="1">
    <source>
        <dbReference type="EMBL" id="CUJ99518.1"/>
    </source>
</evidence>
<gene>
    <name evidence="1" type="ORF">PH7735_02214</name>
</gene>
<organism evidence="1 2">
    <name type="scientific">Shimia thalassica</name>
    <dbReference type="NCBI Taxonomy" id="1715693"/>
    <lineage>
        <taxon>Bacteria</taxon>
        <taxon>Pseudomonadati</taxon>
        <taxon>Pseudomonadota</taxon>
        <taxon>Alphaproteobacteria</taxon>
        <taxon>Rhodobacterales</taxon>
        <taxon>Roseobacteraceae</taxon>
    </lineage>
</organism>
<accession>A0A0P1IGK8</accession>
<dbReference type="GeneID" id="83881241"/>
<keyword evidence="2" id="KW-1185">Reference proteome</keyword>
<evidence type="ECO:0000313" key="2">
    <source>
        <dbReference type="Proteomes" id="UP000051870"/>
    </source>
</evidence>
<dbReference type="STRING" id="1715693.PH7735_02214"/>
<proteinExistence type="predicted"/>
<name>A0A0P1IGK8_9RHOB</name>
<reference evidence="2" key="1">
    <citation type="submission" date="2015-09" db="EMBL/GenBank/DDBJ databases">
        <authorList>
            <person name="Rodrigo-Torres Lidia"/>
            <person name="Arahal R.David."/>
        </authorList>
    </citation>
    <scope>NUCLEOTIDE SEQUENCE [LARGE SCALE GENOMIC DNA]</scope>
    <source>
        <strain evidence="2">CECT 7735</strain>
    </source>
</reference>
<sequence>MSDLVVIVFEGRHTADEALLRLQKMSMDWEVDLDEVVVMTRDKNGVVRTRNSDTLTAAGFLGGTSLGAMTGTLIGAMAGNPAAGFIAGSAVGAGSGTLAGMLDQADEEDALAARVGAKMGPDSSALAVIGWSNRPTKLLGELEGMKGEVIETSLSVSDEQELRAVLSGS</sequence>
<dbReference type="InterPro" id="IPR009200">
    <property type="entry name" value="DUF1269_membrane"/>
</dbReference>
<dbReference type="AlphaFoldDB" id="A0A0P1IGK8"/>
<protein>
    <submittedName>
        <fullName evidence="1">Putative membrane protein</fullName>
    </submittedName>
</protein>
<dbReference type="RefSeq" id="WP_058311401.1">
    <property type="nucleotide sequence ID" value="NZ_CYTW01000002.1"/>
</dbReference>
<dbReference type="EMBL" id="CYTW01000002">
    <property type="protein sequence ID" value="CUJ99518.1"/>
    <property type="molecule type" value="Genomic_DNA"/>
</dbReference>